<dbReference type="EC" id="2.5.1.26" evidence="5 13"/>
<dbReference type="SUPFAM" id="SSF56176">
    <property type="entry name" value="FAD-binding/transporter-associated domain-like"/>
    <property type="match status" value="1"/>
</dbReference>
<dbReference type="Gene3D" id="3.30.70.3450">
    <property type="match status" value="1"/>
</dbReference>
<evidence type="ECO:0000259" key="15">
    <source>
        <dbReference type="PROSITE" id="PS51387"/>
    </source>
</evidence>
<dbReference type="Gene3D" id="3.30.465.10">
    <property type="match status" value="1"/>
</dbReference>
<feature type="compositionally biased region" description="Low complexity" evidence="14">
    <location>
        <begin position="96"/>
        <end position="108"/>
    </location>
</feature>
<keyword evidence="7 11" id="KW-0274">FAD</keyword>
<dbReference type="GO" id="GO:0071949">
    <property type="term" value="F:FAD binding"/>
    <property type="evidence" value="ECO:0007669"/>
    <property type="project" value="InterPro"/>
</dbReference>
<feature type="binding site" evidence="11">
    <location>
        <begin position="265"/>
        <end position="271"/>
    </location>
    <ligand>
        <name>FAD</name>
        <dbReference type="ChEBI" id="CHEBI:57692"/>
    </ligand>
</feature>
<evidence type="ECO:0000313" key="16">
    <source>
        <dbReference type="EnsemblMetazoa" id="ACOM040996-PA.2"/>
    </source>
</evidence>
<dbReference type="Gene3D" id="3.30.300.330">
    <property type="match status" value="1"/>
</dbReference>
<dbReference type="InterPro" id="IPR016171">
    <property type="entry name" value="Vanillyl_alc_oxidase_C-sub2"/>
</dbReference>
<dbReference type="VEuPathDB" id="VectorBase:ACON2_031612"/>
<dbReference type="PANTHER" id="PTHR46568:SF1">
    <property type="entry name" value="ALKYLDIHYDROXYACETONEPHOSPHATE SYNTHASE, PEROXISOMAL"/>
    <property type="match status" value="1"/>
</dbReference>
<dbReference type="Gene3D" id="1.10.45.10">
    <property type="entry name" value="Vanillyl-alcohol Oxidase, Chain A, domain 4"/>
    <property type="match status" value="1"/>
</dbReference>
<comment type="pathway">
    <text evidence="2 13">Glycerolipid metabolism; ether lipid biosynthesis.</text>
</comment>
<dbReference type="Gene3D" id="3.30.160.650">
    <property type="match status" value="1"/>
</dbReference>
<evidence type="ECO:0000256" key="13">
    <source>
        <dbReference type="RuleBase" id="RU363113"/>
    </source>
</evidence>
<dbReference type="Pfam" id="PF01565">
    <property type="entry name" value="FAD_binding_4"/>
    <property type="match status" value="1"/>
</dbReference>
<feature type="binding site" evidence="11">
    <location>
        <begin position="347"/>
        <end position="350"/>
    </location>
    <ligand>
        <name>FAD</name>
        <dbReference type="ChEBI" id="CHEBI:57692"/>
    </ligand>
</feature>
<comment type="subcellular location">
    <subcellularLocation>
        <location evidence="1 13">Peroxisome</location>
    </subcellularLocation>
</comment>
<reference evidence="16" key="1">
    <citation type="submission" date="2022-08" db="UniProtKB">
        <authorList>
            <consortium name="EnsemblMetazoa"/>
        </authorList>
    </citation>
    <scope>IDENTIFICATION</scope>
</reference>
<evidence type="ECO:0000256" key="7">
    <source>
        <dbReference type="ARBA" id="ARBA00022827"/>
    </source>
</evidence>
<dbReference type="InterPro" id="IPR025650">
    <property type="entry name" value="Alkyl-DHAP_Synthase"/>
</dbReference>
<dbReference type="EnsemblMetazoa" id="ACOM040996-RA">
    <property type="protein sequence ID" value="ACOM040996-PA.2"/>
    <property type="gene ID" value="ACOM040996"/>
</dbReference>
<dbReference type="InterPro" id="IPR004113">
    <property type="entry name" value="FAD-bd_oxidored_4_C"/>
</dbReference>
<feature type="site" description="Important for enzyme activity" evidence="12">
    <location>
        <position position="450"/>
    </location>
</feature>
<dbReference type="AlphaFoldDB" id="A0A8W7Q0Q3"/>
<feature type="active site" description="Proton donor/acceptor" evidence="9">
    <location>
        <position position="607"/>
    </location>
</feature>
<evidence type="ECO:0000256" key="14">
    <source>
        <dbReference type="SAM" id="MobiDB-lite"/>
    </source>
</evidence>
<evidence type="ECO:0000256" key="5">
    <source>
        <dbReference type="ARBA" id="ARBA00012385"/>
    </source>
</evidence>
<keyword evidence="8 13" id="KW-0576">Peroxisome</keyword>
<protein>
    <recommendedName>
        <fullName evidence="5 13">Alkylglycerone-phosphate synthase</fullName>
        <shortName evidence="13">Alkyl-DHAP synthase</shortName>
        <ecNumber evidence="5 13">2.5.1.26</ecNumber>
    </recommendedName>
</protein>
<dbReference type="InterPro" id="IPR016164">
    <property type="entry name" value="FAD-linked_Oxase-like_C"/>
</dbReference>
<name>A0A8W7Q0Q3_ANOCL</name>
<accession>A0A8W7Q0Q3</accession>
<comment type="function">
    <text evidence="13">Catalyzes the exchange of an acyl for a long-chain alkyl group and the formation of the ether bond in the biosynthesis of ether phospholipids.</text>
</comment>
<dbReference type="GO" id="GO:0008609">
    <property type="term" value="F:alkylglycerone-phosphate synthase activity"/>
    <property type="evidence" value="ECO:0007669"/>
    <property type="project" value="UniProtKB-EC"/>
</dbReference>
<dbReference type="InterPro" id="IPR016167">
    <property type="entry name" value="FAD-bd_PCMH_sub1"/>
</dbReference>
<dbReference type="GO" id="GO:0008610">
    <property type="term" value="P:lipid biosynthetic process"/>
    <property type="evidence" value="ECO:0007669"/>
    <property type="project" value="InterPro"/>
</dbReference>
<dbReference type="Proteomes" id="UP000075882">
    <property type="component" value="Unassembled WGS sequence"/>
</dbReference>
<dbReference type="PANTHER" id="PTHR46568">
    <property type="entry name" value="ALKYLDIHYDROXYACETONEPHOSPHATE SYNTHASE, PEROXISOMAL"/>
    <property type="match status" value="1"/>
</dbReference>
<feature type="binding site" evidence="11">
    <location>
        <begin position="334"/>
        <end position="340"/>
    </location>
    <ligand>
        <name>FAD</name>
        <dbReference type="ChEBI" id="CHEBI:57692"/>
    </ligand>
</feature>
<comment type="catalytic activity">
    <reaction evidence="13">
        <text>a long chain fatty alcohol + a 1-acylglycerone 3-phosphate = a 1-O-alkylglycerone 3-phosphate + a long-chain fatty acid + H(+)</text>
        <dbReference type="Rhea" id="RHEA:36171"/>
        <dbReference type="ChEBI" id="CHEBI:15378"/>
        <dbReference type="ChEBI" id="CHEBI:17135"/>
        <dbReference type="ChEBI" id="CHEBI:57534"/>
        <dbReference type="ChEBI" id="CHEBI:57560"/>
        <dbReference type="ChEBI" id="CHEBI:73315"/>
        <dbReference type="EC" id="2.5.1.26"/>
    </reaction>
</comment>
<evidence type="ECO:0000256" key="3">
    <source>
        <dbReference type="ARBA" id="ARBA00008000"/>
    </source>
</evidence>
<dbReference type="GO" id="GO:0005777">
    <property type="term" value="C:peroxisome"/>
    <property type="evidence" value="ECO:0007669"/>
    <property type="project" value="UniProtKB-SubCell"/>
</dbReference>
<feature type="binding site" evidence="10">
    <location>
        <position position="545"/>
    </location>
    <ligand>
        <name>substrate</name>
    </ligand>
</feature>
<keyword evidence="6 13" id="KW-0285">Flavoprotein</keyword>
<feature type="region of interest" description="Disordered" evidence="14">
    <location>
        <begin position="55"/>
        <end position="108"/>
    </location>
</feature>
<dbReference type="InterPro" id="IPR016166">
    <property type="entry name" value="FAD-bd_PCMH"/>
</dbReference>
<comment type="subunit">
    <text evidence="4 13">Homodimer.</text>
</comment>
<evidence type="ECO:0000256" key="1">
    <source>
        <dbReference type="ARBA" id="ARBA00004275"/>
    </source>
</evidence>
<keyword evidence="13" id="KW-0444">Lipid biosynthesis</keyword>
<keyword evidence="13" id="KW-0808">Transferase</keyword>
<organism evidence="16">
    <name type="scientific">Anopheles coluzzii</name>
    <name type="common">African malaria mosquito</name>
    <dbReference type="NCBI Taxonomy" id="1518534"/>
    <lineage>
        <taxon>Eukaryota</taxon>
        <taxon>Metazoa</taxon>
        <taxon>Ecdysozoa</taxon>
        <taxon>Arthropoda</taxon>
        <taxon>Hexapoda</taxon>
        <taxon>Insecta</taxon>
        <taxon>Pterygota</taxon>
        <taxon>Neoptera</taxon>
        <taxon>Endopterygota</taxon>
        <taxon>Diptera</taxon>
        <taxon>Nematocera</taxon>
        <taxon>Culicoidea</taxon>
        <taxon>Culicidae</taxon>
        <taxon>Anophelinae</taxon>
        <taxon>Anopheles</taxon>
    </lineage>
</organism>
<evidence type="ECO:0000256" key="12">
    <source>
        <dbReference type="PIRSR" id="PIRSR625650-4"/>
    </source>
</evidence>
<evidence type="ECO:0000256" key="9">
    <source>
        <dbReference type="PIRSR" id="PIRSR625650-1"/>
    </source>
</evidence>
<dbReference type="Pfam" id="PF02913">
    <property type="entry name" value="FAD-oxidase_C"/>
    <property type="match status" value="1"/>
</dbReference>
<sequence length="704" mass="78282">MFVCSIFSILNFSQLNKKNSNVAKLIVPCWRKRERERVAEFWRACLQELVRNETRASENEHTLDQNGQSEGSAASFAGMSSSSAERTPVAKGNEGAAASAPASMDPSVPKKIVSAIPKQRQQLLKWNGWGYKDSRFLYQDGTIIFTGDRYPIGGKVSLPHFRDYVIENFNVDLSDRREGVPVPNEYPAPVPCPEFLADIRGHGIDCTQNGEDRLIRCHGQTLHDVHMMRTGTFKRIPDVVLFPTSHEQVEQIVQSANKRNVVLIPYGGGTSVSGSVTCPEGETRPIAALDTSQMNRMLWIDRQNLVACFEAGIVGQDLERELRQLGFTVGHEPDSYEFSTLGGWVATRASGMKKNVYGNIEDLLVRVKMVTSKGVLERSLAVPRVSCGPDFNHLVLGSEGTLGVITEVVIKIRPLPQVKRYGSLVFPDFGSGIRCLREVARERLQPASIRLIDNEQFVFGQALKIPGGPLATVGEKLKKVYLTRWKRLQLDRIAIATLLFEGHDAQVKQHEAKIFAIAKRYGGFSAGSSNGEKGYILTFVIAYIRDLALDYSIVAESFETSVSWDRCEALCTNVKSCVRKECAKHNIQHYLISCRVTQTYDAGACVYFYFGFNHAGFSNPVTIYEEIENKARDEILASGGSISHHHGVGKIRSRWYPQSVSDVGVQLYKATKRELDPNNIFAAGNLIPAQLQDTNEPTSLKAKL</sequence>
<dbReference type="Gene3D" id="3.30.43.10">
    <property type="entry name" value="Uridine Diphospho-n-acetylenolpyruvylglucosamine Reductase, domain 2"/>
    <property type="match status" value="1"/>
</dbReference>
<evidence type="ECO:0000256" key="8">
    <source>
        <dbReference type="ARBA" id="ARBA00023140"/>
    </source>
</evidence>
<comment type="cofactor">
    <cofactor evidence="11 13">
        <name>FAD</name>
        <dbReference type="ChEBI" id="CHEBI:57692"/>
    </cofactor>
</comment>
<dbReference type="InterPro" id="IPR016169">
    <property type="entry name" value="FAD-bd_PCMH_sub2"/>
</dbReference>
<evidence type="ECO:0000256" key="2">
    <source>
        <dbReference type="ARBA" id="ARBA00004670"/>
    </source>
</evidence>
<feature type="binding site" evidence="11">
    <location>
        <begin position="399"/>
        <end position="405"/>
    </location>
    <ligand>
        <name>FAD</name>
        <dbReference type="ChEBI" id="CHEBI:57692"/>
    </ligand>
</feature>
<dbReference type="InterPro" id="IPR006094">
    <property type="entry name" value="Oxid_FAD_bind_N"/>
</dbReference>
<proteinExistence type="inferred from homology"/>
<feature type="compositionally biased region" description="Low complexity" evidence="14">
    <location>
        <begin position="69"/>
        <end position="85"/>
    </location>
</feature>
<comment type="similarity">
    <text evidence="3 13">Belongs to the FAD-binding oxidoreductase/transferase type 4 family.</text>
</comment>
<keyword evidence="13" id="KW-0443">Lipid metabolism</keyword>
<dbReference type="SUPFAM" id="SSF55103">
    <property type="entry name" value="FAD-linked oxidases, C-terminal domain"/>
    <property type="match status" value="1"/>
</dbReference>
<dbReference type="InterPro" id="IPR036318">
    <property type="entry name" value="FAD-bd_PCMH-like_sf"/>
</dbReference>
<evidence type="ECO:0000256" key="4">
    <source>
        <dbReference type="ARBA" id="ARBA00011738"/>
    </source>
</evidence>
<dbReference type="PROSITE" id="PS51387">
    <property type="entry name" value="FAD_PCMH"/>
    <property type="match status" value="1"/>
</dbReference>
<evidence type="ECO:0000256" key="10">
    <source>
        <dbReference type="PIRSR" id="PIRSR625650-2"/>
    </source>
</evidence>
<evidence type="ECO:0000256" key="11">
    <source>
        <dbReference type="PIRSR" id="PIRSR625650-3"/>
    </source>
</evidence>
<evidence type="ECO:0000256" key="6">
    <source>
        <dbReference type="ARBA" id="ARBA00022630"/>
    </source>
</evidence>
<feature type="domain" description="FAD-binding PCMH-type" evidence="15">
    <location>
        <begin position="233"/>
        <end position="415"/>
    </location>
</feature>